<dbReference type="PANTHER" id="PTHR45138">
    <property type="entry name" value="REGULATORY COMPONENTS OF SENSORY TRANSDUCTION SYSTEM"/>
    <property type="match status" value="1"/>
</dbReference>
<accession>E8U759</accession>
<name>E8U759_DEIML</name>
<evidence type="ECO:0000259" key="2">
    <source>
        <dbReference type="PROSITE" id="PS50887"/>
    </source>
</evidence>
<dbReference type="GO" id="GO:0052621">
    <property type="term" value="F:diguanylate cyclase activity"/>
    <property type="evidence" value="ECO:0007669"/>
    <property type="project" value="TreeGrafter"/>
</dbReference>
<feature type="compositionally biased region" description="Polar residues" evidence="1">
    <location>
        <begin position="164"/>
        <end position="178"/>
    </location>
</feature>
<dbReference type="GO" id="GO:0005886">
    <property type="term" value="C:plasma membrane"/>
    <property type="evidence" value="ECO:0007669"/>
    <property type="project" value="TreeGrafter"/>
</dbReference>
<dbReference type="SUPFAM" id="SSF55073">
    <property type="entry name" value="Nucleotide cyclase"/>
    <property type="match status" value="1"/>
</dbReference>
<keyword evidence="4" id="KW-1185">Reference proteome</keyword>
<dbReference type="STRING" id="709986.Deima_1247"/>
<dbReference type="Proteomes" id="UP000008635">
    <property type="component" value="Chromosome"/>
</dbReference>
<organism evidence="3 4">
    <name type="scientific">Deinococcus maricopensis (strain DSM 21211 / LMG 22137 / NRRL B-23946 / LB-34)</name>
    <dbReference type="NCBI Taxonomy" id="709986"/>
    <lineage>
        <taxon>Bacteria</taxon>
        <taxon>Thermotogati</taxon>
        <taxon>Deinococcota</taxon>
        <taxon>Deinococci</taxon>
        <taxon>Deinococcales</taxon>
        <taxon>Deinococcaceae</taxon>
        <taxon>Deinococcus</taxon>
    </lineage>
</organism>
<dbReference type="KEGG" id="dmr:Deima_1247"/>
<reference evidence="4" key="2">
    <citation type="submission" date="2011-01" db="EMBL/GenBank/DDBJ databases">
        <title>The complete genome of Deinococcus maricopensis DSM 21211.</title>
        <authorList>
            <consortium name="US DOE Joint Genome Institute (JGI-PGF)"/>
            <person name="Lucas S."/>
            <person name="Copeland A."/>
            <person name="Lapidus A."/>
            <person name="Goodwin L."/>
            <person name="Pitluck S."/>
            <person name="Kyrpides N."/>
            <person name="Mavromatis K."/>
            <person name="Pagani I."/>
            <person name="Ivanova N."/>
            <person name="Ovchinnikova G."/>
            <person name="Zeytun A."/>
            <person name="Detter J.C."/>
            <person name="Han C."/>
            <person name="Land M."/>
            <person name="Hauser L."/>
            <person name="Markowitz V."/>
            <person name="Cheng J.-F."/>
            <person name="Hugenholtz P."/>
            <person name="Woyke T."/>
            <person name="Wu D."/>
            <person name="Pukall R."/>
            <person name="Gehrich-Schroeter G."/>
            <person name="Brambilla E."/>
            <person name="Klenk H.-P."/>
            <person name="Eisen J.A."/>
        </authorList>
    </citation>
    <scope>NUCLEOTIDE SEQUENCE [LARGE SCALE GENOMIC DNA]</scope>
    <source>
        <strain evidence="4">DSM 21211 / LMG 22137 / NRRL B-23946 / LB-34</strain>
    </source>
</reference>
<feature type="domain" description="GGDEF" evidence="2">
    <location>
        <begin position="29"/>
        <end position="153"/>
    </location>
</feature>
<evidence type="ECO:0000313" key="4">
    <source>
        <dbReference type="Proteomes" id="UP000008635"/>
    </source>
</evidence>
<reference evidence="3 4" key="1">
    <citation type="journal article" date="2011" name="Stand. Genomic Sci.">
        <title>Complete genome sequence of Deinococcus maricopensis type strain (LB-34).</title>
        <authorList>
            <person name="Pukall R."/>
            <person name="Zeytun A."/>
            <person name="Lucas S."/>
            <person name="Lapidus A."/>
            <person name="Hammon N."/>
            <person name="Deshpande S."/>
            <person name="Nolan M."/>
            <person name="Cheng J.F."/>
            <person name="Pitluck S."/>
            <person name="Liolios K."/>
            <person name="Pagani I."/>
            <person name="Mikhailova N."/>
            <person name="Ivanova N."/>
            <person name="Mavromatis K."/>
            <person name="Pati A."/>
            <person name="Tapia R."/>
            <person name="Han C."/>
            <person name="Goodwin L."/>
            <person name="Chen A."/>
            <person name="Palaniappan K."/>
            <person name="Land M."/>
            <person name="Hauser L."/>
            <person name="Chang Y.J."/>
            <person name="Jeffries C.D."/>
            <person name="Brambilla E.M."/>
            <person name="Rohde M."/>
            <person name="Goker M."/>
            <person name="Detter J.C."/>
            <person name="Woyke T."/>
            <person name="Bristow J."/>
            <person name="Eisen J.A."/>
            <person name="Markowitz V."/>
            <person name="Hugenholtz P."/>
            <person name="Kyrpides N.C."/>
            <person name="Klenk H.P."/>
        </authorList>
    </citation>
    <scope>NUCLEOTIDE SEQUENCE [LARGE SCALE GENOMIC DNA]</scope>
    <source>
        <strain evidence="4">DSM 21211 / LMG 22137 / NRRL B-23946 / LB-34</strain>
    </source>
</reference>
<dbReference type="SMART" id="SM00267">
    <property type="entry name" value="GGDEF"/>
    <property type="match status" value="1"/>
</dbReference>
<protein>
    <submittedName>
        <fullName evidence="3">Diguanylate cyclase</fullName>
    </submittedName>
</protein>
<evidence type="ECO:0000313" key="3">
    <source>
        <dbReference type="EMBL" id="ADV66898.1"/>
    </source>
</evidence>
<dbReference type="InterPro" id="IPR050469">
    <property type="entry name" value="Diguanylate_Cyclase"/>
</dbReference>
<dbReference type="Pfam" id="PF00990">
    <property type="entry name" value="GGDEF"/>
    <property type="match status" value="1"/>
</dbReference>
<dbReference type="PANTHER" id="PTHR45138:SF9">
    <property type="entry name" value="DIGUANYLATE CYCLASE DGCM-RELATED"/>
    <property type="match status" value="1"/>
</dbReference>
<dbReference type="PROSITE" id="PS50887">
    <property type="entry name" value="GGDEF"/>
    <property type="match status" value="1"/>
</dbReference>
<dbReference type="CDD" id="cd01949">
    <property type="entry name" value="GGDEF"/>
    <property type="match status" value="1"/>
</dbReference>
<evidence type="ECO:0000256" key="1">
    <source>
        <dbReference type="SAM" id="MobiDB-lite"/>
    </source>
</evidence>
<feature type="region of interest" description="Disordered" evidence="1">
    <location>
        <begin position="141"/>
        <end position="178"/>
    </location>
</feature>
<dbReference type="InterPro" id="IPR029787">
    <property type="entry name" value="Nucleotide_cyclase"/>
</dbReference>
<proteinExistence type="predicted"/>
<dbReference type="eggNOG" id="COG3706">
    <property type="taxonomic scope" value="Bacteria"/>
</dbReference>
<gene>
    <name evidence="3" type="ordered locus">Deima_1247</name>
</gene>
<dbReference type="HOGENOM" id="CLU_000445_11_16_0"/>
<dbReference type="Gene3D" id="3.30.70.270">
    <property type="match status" value="1"/>
</dbReference>
<dbReference type="GO" id="GO:1902201">
    <property type="term" value="P:negative regulation of bacterial-type flagellum-dependent cell motility"/>
    <property type="evidence" value="ECO:0007669"/>
    <property type="project" value="TreeGrafter"/>
</dbReference>
<dbReference type="GO" id="GO:0043709">
    <property type="term" value="P:cell adhesion involved in single-species biofilm formation"/>
    <property type="evidence" value="ECO:0007669"/>
    <property type="project" value="TreeGrafter"/>
</dbReference>
<dbReference type="InterPro" id="IPR043128">
    <property type="entry name" value="Rev_trsase/Diguanyl_cyclase"/>
</dbReference>
<dbReference type="InterPro" id="IPR000160">
    <property type="entry name" value="GGDEF_dom"/>
</dbReference>
<dbReference type="AlphaFoldDB" id="E8U759"/>
<dbReference type="NCBIfam" id="TIGR00254">
    <property type="entry name" value="GGDEF"/>
    <property type="match status" value="1"/>
</dbReference>
<dbReference type="EMBL" id="CP002454">
    <property type="protein sequence ID" value="ADV66898.1"/>
    <property type="molecule type" value="Genomic_DNA"/>
</dbReference>
<sequence length="178" mass="19322">MSPTFLDTLTGLPTRSDFQHDLRTHLHEGACTLILCDLDHLKLINDTFGHRAGDDALRDLGLTLTAHLPAGWHAYRLSGDEFALLTRAPLADVPAWAATLLNALAARPHPLRVSMGAAHAPQHTPPDTLFDDADRRLYSAKRGGRGRAVIDDAPHTPPPRSRGACSNATTHTRTPPRS</sequence>
<dbReference type="RefSeq" id="WP_013556403.1">
    <property type="nucleotide sequence ID" value="NC_014958.1"/>
</dbReference>